<organism evidence="10 11">
    <name type="scientific">Bipolaris oryzae ATCC 44560</name>
    <dbReference type="NCBI Taxonomy" id="930090"/>
    <lineage>
        <taxon>Eukaryota</taxon>
        <taxon>Fungi</taxon>
        <taxon>Dikarya</taxon>
        <taxon>Ascomycota</taxon>
        <taxon>Pezizomycotina</taxon>
        <taxon>Dothideomycetes</taxon>
        <taxon>Pleosporomycetidae</taxon>
        <taxon>Pleosporales</taxon>
        <taxon>Pleosporineae</taxon>
        <taxon>Pleosporaceae</taxon>
        <taxon>Bipolaris</taxon>
    </lineage>
</organism>
<dbReference type="GO" id="GO:0005506">
    <property type="term" value="F:iron ion binding"/>
    <property type="evidence" value="ECO:0007669"/>
    <property type="project" value="InterPro"/>
</dbReference>
<keyword evidence="6 8" id="KW-0408">Iron</keyword>
<accession>W6YS36</accession>
<keyword evidence="4 8" id="KW-0479">Metal-binding</keyword>
<evidence type="ECO:0000256" key="4">
    <source>
        <dbReference type="ARBA" id="ARBA00022723"/>
    </source>
</evidence>
<evidence type="ECO:0000313" key="11">
    <source>
        <dbReference type="Proteomes" id="UP000054032"/>
    </source>
</evidence>
<evidence type="ECO:0000256" key="1">
    <source>
        <dbReference type="ARBA" id="ARBA00001971"/>
    </source>
</evidence>
<evidence type="ECO:0000256" key="9">
    <source>
        <dbReference type="RuleBase" id="RU000461"/>
    </source>
</evidence>
<dbReference type="GO" id="GO:0016705">
    <property type="term" value="F:oxidoreductase activity, acting on paired donors, with incorporation or reduction of molecular oxygen"/>
    <property type="evidence" value="ECO:0007669"/>
    <property type="project" value="InterPro"/>
</dbReference>
<dbReference type="GO" id="GO:0004497">
    <property type="term" value="F:monooxygenase activity"/>
    <property type="evidence" value="ECO:0007669"/>
    <property type="project" value="UniProtKB-KW"/>
</dbReference>
<dbReference type="EMBL" id="KI964067">
    <property type="protein sequence ID" value="EUC42257.1"/>
    <property type="molecule type" value="Genomic_DNA"/>
</dbReference>
<dbReference type="InterPro" id="IPR002401">
    <property type="entry name" value="Cyt_P450_E_grp-I"/>
</dbReference>
<dbReference type="AlphaFoldDB" id="W6YS36"/>
<dbReference type="SUPFAM" id="SSF48264">
    <property type="entry name" value="Cytochrome P450"/>
    <property type="match status" value="1"/>
</dbReference>
<dbReference type="InterPro" id="IPR017972">
    <property type="entry name" value="Cyt_P450_CS"/>
</dbReference>
<evidence type="ECO:0000256" key="6">
    <source>
        <dbReference type="ARBA" id="ARBA00023004"/>
    </source>
</evidence>
<dbReference type="KEGG" id="bor:COCMIDRAFT_39642"/>
<dbReference type="eggNOG" id="KOG0158">
    <property type="taxonomic scope" value="Eukaryota"/>
</dbReference>
<name>W6YS36_COCMI</name>
<feature type="binding site" description="axial binding residue" evidence="8">
    <location>
        <position position="430"/>
    </location>
    <ligand>
        <name>heme</name>
        <dbReference type="ChEBI" id="CHEBI:30413"/>
    </ligand>
    <ligandPart>
        <name>Fe</name>
        <dbReference type="ChEBI" id="CHEBI:18248"/>
    </ligandPart>
</feature>
<comment type="similarity">
    <text evidence="2 9">Belongs to the cytochrome P450 family.</text>
</comment>
<dbReference type="InterPro" id="IPR036396">
    <property type="entry name" value="Cyt_P450_sf"/>
</dbReference>
<evidence type="ECO:0000256" key="3">
    <source>
        <dbReference type="ARBA" id="ARBA00022617"/>
    </source>
</evidence>
<dbReference type="HOGENOM" id="CLU_001570_14_11_1"/>
<evidence type="ECO:0000256" key="8">
    <source>
        <dbReference type="PIRSR" id="PIRSR602401-1"/>
    </source>
</evidence>
<dbReference type="GeneID" id="19123722"/>
<comment type="cofactor">
    <cofactor evidence="1 8">
        <name>heme</name>
        <dbReference type="ChEBI" id="CHEBI:30413"/>
    </cofactor>
</comment>
<dbReference type="STRING" id="930090.W6YS36"/>
<keyword evidence="7 9" id="KW-0503">Monooxygenase</keyword>
<dbReference type="Proteomes" id="UP000054032">
    <property type="component" value="Unassembled WGS sequence"/>
</dbReference>
<sequence>MNILTLVFVTDYFKCAFRALYRVVFNVFLHPLSIFPGPKHLAACGFFHSYNNQLKVEWYKYMLKVHDKYGPIVRVGPDHLAVDGSIGWSEVFGHKRADRQEFGRYPGFYSPGKDDPIYLFSADRTGHRRQRRLLSHAFSDASMYEQEALITTHINLLIFRLHTFAERNEPLDAVQWYSFATFDIIGDLAFGESFGCLENNDLHPWVANMFNTVKAALMIQFLNQYPLLRPFGRVLGKKLLAQRKEHSEFAAGRAKQRLSLDPATNSRKDFVTYILRHNDEKGMSEGEIMGNLNKIIVAGSETTATTLSALTLTEEIRQTFSSEDQITMSSTAPLSYLHACLQEGLRIYPPTAETPPRVSPGDFIAGKYVPQGTRISIYQWASYHSARNFVKPSEFKPERWLPPTHPYHDPVFNHDNKDAFNAFSYGPRNCIGKNLAYAELRLIMTRVLWNFDISLVDGYESWTEHHKVFSIWQKTPLMVRLSRVARSEST</sequence>
<evidence type="ECO:0008006" key="12">
    <source>
        <dbReference type="Google" id="ProtNLM"/>
    </source>
</evidence>
<gene>
    <name evidence="10" type="ORF">COCMIDRAFT_39642</name>
</gene>
<dbReference type="InterPro" id="IPR001128">
    <property type="entry name" value="Cyt_P450"/>
</dbReference>
<dbReference type="GO" id="GO:0020037">
    <property type="term" value="F:heme binding"/>
    <property type="evidence" value="ECO:0007669"/>
    <property type="project" value="InterPro"/>
</dbReference>
<dbReference type="PROSITE" id="PS00086">
    <property type="entry name" value="CYTOCHROME_P450"/>
    <property type="match status" value="1"/>
</dbReference>
<keyword evidence="11" id="KW-1185">Reference proteome</keyword>
<proteinExistence type="inferred from homology"/>
<protein>
    <recommendedName>
        <fullName evidence="12">Cytochrome P450</fullName>
    </recommendedName>
</protein>
<reference evidence="10 11" key="1">
    <citation type="journal article" date="2013" name="PLoS Genet.">
        <title>Comparative genome structure, secondary metabolite, and effector coding capacity across Cochliobolus pathogens.</title>
        <authorList>
            <person name="Condon B.J."/>
            <person name="Leng Y."/>
            <person name="Wu D."/>
            <person name="Bushley K.E."/>
            <person name="Ohm R.A."/>
            <person name="Otillar R."/>
            <person name="Martin J."/>
            <person name="Schackwitz W."/>
            <person name="Grimwood J."/>
            <person name="MohdZainudin N."/>
            <person name="Xue C."/>
            <person name="Wang R."/>
            <person name="Manning V.A."/>
            <person name="Dhillon B."/>
            <person name="Tu Z.J."/>
            <person name="Steffenson B.J."/>
            <person name="Salamov A."/>
            <person name="Sun H."/>
            <person name="Lowry S."/>
            <person name="LaButti K."/>
            <person name="Han J."/>
            <person name="Copeland A."/>
            <person name="Lindquist E."/>
            <person name="Barry K."/>
            <person name="Schmutz J."/>
            <person name="Baker S.E."/>
            <person name="Ciuffetti L.M."/>
            <person name="Grigoriev I.V."/>
            <person name="Zhong S."/>
            <person name="Turgeon B.G."/>
        </authorList>
    </citation>
    <scope>NUCLEOTIDE SEQUENCE [LARGE SCALE GENOMIC DNA]</scope>
    <source>
        <strain evidence="10 11">ATCC 44560</strain>
    </source>
</reference>
<dbReference type="OrthoDB" id="1470350at2759"/>
<dbReference type="PRINTS" id="PR00385">
    <property type="entry name" value="P450"/>
</dbReference>
<dbReference type="PRINTS" id="PR00463">
    <property type="entry name" value="EP450I"/>
</dbReference>
<dbReference type="Gene3D" id="1.10.630.10">
    <property type="entry name" value="Cytochrome P450"/>
    <property type="match status" value="1"/>
</dbReference>
<evidence type="ECO:0000313" key="10">
    <source>
        <dbReference type="EMBL" id="EUC42257.1"/>
    </source>
</evidence>
<dbReference type="CDD" id="cd11058">
    <property type="entry name" value="CYP60B-like"/>
    <property type="match status" value="1"/>
</dbReference>
<dbReference type="InterPro" id="IPR050121">
    <property type="entry name" value="Cytochrome_P450_monoxygenase"/>
</dbReference>
<keyword evidence="5 9" id="KW-0560">Oxidoreductase</keyword>
<keyword evidence="3 8" id="KW-0349">Heme</keyword>
<dbReference type="PANTHER" id="PTHR24305:SF29">
    <property type="entry name" value="BENZOATE-PARA-HYDROXYLASE"/>
    <property type="match status" value="1"/>
</dbReference>
<evidence type="ECO:0000256" key="5">
    <source>
        <dbReference type="ARBA" id="ARBA00023002"/>
    </source>
</evidence>
<dbReference type="Pfam" id="PF00067">
    <property type="entry name" value="p450"/>
    <property type="match status" value="1"/>
</dbReference>
<evidence type="ECO:0000256" key="2">
    <source>
        <dbReference type="ARBA" id="ARBA00010617"/>
    </source>
</evidence>
<dbReference type="RefSeq" id="XP_007691212.1">
    <property type="nucleotide sequence ID" value="XM_007693022.1"/>
</dbReference>
<dbReference type="PANTHER" id="PTHR24305">
    <property type="entry name" value="CYTOCHROME P450"/>
    <property type="match status" value="1"/>
</dbReference>
<evidence type="ECO:0000256" key="7">
    <source>
        <dbReference type="ARBA" id="ARBA00023033"/>
    </source>
</evidence>